<dbReference type="CDD" id="cd00303">
    <property type="entry name" value="retropepsin_like"/>
    <property type="match status" value="1"/>
</dbReference>
<name>A0ABQ7DPC8_BRACR</name>
<organism evidence="2 3">
    <name type="scientific">Brassica cretica</name>
    <name type="common">Mustard</name>
    <dbReference type="NCBI Taxonomy" id="69181"/>
    <lineage>
        <taxon>Eukaryota</taxon>
        <taxon>Viridiplantae</taxon>
        <taxon>Streptophyta</taxon>
        <taxon>Embryophyta</taxon>
        <taxon>Tracheophyta</taxon>
        <taxon>Spermatophyta</taxon>
        <taxon>Magnoliopsida</taxon>
        <taxon>eudicotyledons</taxon>
        <taxon>Gunneridae</taxon>
        <taxon>Pentapetalae</taxon>
        <taxon>rosids</taxon>
        <taxon>malvids</taxon>
        <taxon>Brassicales</taxon>
        <taxon>Brassicaceae</taxon>
        <taxon>Brassiceae</taxon>
        <taxon>Brassica</taxon>
    </lineage>
</organism>
<feature type="region of interest" description="Disordered" evidence="1">
    <location>
        <begin position="45"/>
        <end position="74"/>
    </location>
</feature>
<proteinExistence type="predicted"/>
<evidence type="ECO:0000256" key="1">
    <source>
        <dbReference type="SAM" id="MobiDB-lite"/>
    </source>
</evidence>
<dbReference type="InterPro" id="IPR021109">
    <property type="entry name" value="Peptidase_aspartic_dom_sf"/>
</dbReference>
<gene>
    <name evidence="2" type="ORF">DY000_02031167</name>
</gene>
<feature type="region of interest" description="Disordered" evidence="1">
    <location>
        <begin position="158"/>
        <end position="212"/>
    </location>
</feature>
<dbReference type="Pfam" id="PF13975">
    <property type="entry name" value="gag-asp_proteas"/>
    <property type="match status" value="1"/>
</dbReference>
<feature type="compositionally biased region" description="Polar residues" evidence="1">
    <location>
        <begin position="53"/>
        <end position="74"/>
    </location>
</feature>
<feature type="compositionally biased region" description="Basic residues" evidence="1">
    <location>
        <begin position="190"/>
        <end position="207"/>
    </location>
</feature>
<dbReference type="EMBL" id="QGKV02000649">
    <property type="protein sequence ID" value="KAF3579722.1"/>
    <property type="molecule type" value="Genomic_DNA"/>
</dbReference>
<protein>
    <recommendedName>
        <fullName evidence="4">Aspartic peptidase DDI1-type domain-containing protein</fullName>
    </recommendedName>
</protein>
<accession>A0ABQ7DPC8</accession>
<evidence type="ECO:0000313" key="2">
    <source>
        <dbReference type="EMBL" id="KAF3579722.1"/>
    </source>
</evidence>
<dbReference type="Gene3D" id="2.40.70.10">
    <property type="entry name" value="Acid Proteases"/>
    <property type="match status" value="1"/>
</dbReference>
<reference evidence="2 3" key="1">
    <citation type="journal article" date="2020" name="BMC Genomics">
        <title>Intraspecific diversification of the crop wild relative Brassica cretica Lam. using demographic model selection.</title>
        <authorList>
            <person name="Kioukis A."/>
            <person name="Michalopoulou V.A."/>
            <person name="Briers L."/>
            <person name="Pirintsos S."/>
            <person name="Studholme D.J."/>
            <person name="Pavlidis P."/>
            <person name="Sarris P.F."/>
        </authorList>
    </citation>
    <scope>NUCLEOTIDE SEQUENCE [LARGE SCALE GENOMIC DNA]</scope>
    <source>
        <strain evidence="3">cv. PFS-1207/04</strain>
    </source>
</reference>
<comment type="caution">
    <text evidence="2">The sequence shown here is derived from an EMBL/GenBank/DDBJ whole genome shotgun (WGS) entry which is preliminary data.</text>
</comment>
<dbReference type="PANTHER" id="PTHR33067:SF31">
    <property type="entry name" value="RNA-DIRECTED DNA POLYMERASE"/>
    <property type="match status" value="1"/>
</dbReference>
<dbReference type="Proteomes" id="UP000266723">
    <property type="component" value="Unassembled WGS sequence"/>
</dbReference>
<dbReference type="PANTHER" id="PTHR33067">
    <property type="entry name" value="RNA-DIRECTED DNA POLYMERASE-RELATED"/>
    <property type="match status" value="1"/>
</dbReference>
<sequence length="395" mass="45294">MKHHVNAITEDDFWQVVKEEKLQEGDFEVESLMSFGESQWCRSTPDLEHRSTYSRPNRSTGTPEHRSTTPTESAASCNAVKILTHEEIAAKHPHPPSPDKVRIARRADTSIDRHGEPSIDRHSEAVIDRQPPAPINRRAPITYRVQMPKIDVARLNALSPKPKPSEYPPEAVRTPSDDGEDPMEEDRVPTRRTLRRRKEKVAKHLKRGANDKEKKSFRKRVFMIPMDKPFEDAYYTHRLWMFFRETREKDEDIRRMFCEAREKMRMRITLKKKSDPGQFAIPCTVKGIEFPHALCDTGASVSILPRVMAHHQGLQVEPSQELFTFVDCSQKNSGGIVRDLEVQIGNALVPVDFHVLDIKLNWNSSLLLGRAFLSTVGAVCNLQTNQLCLTLKHPR</sequence>
<keyword evidence="3" id="KW-1185">Reference proteome</keyword>
<evidence type="ECO:0008006" key="4">
    <source>
        <dbReference type="Google" id="ProtNLM"/>
    </source>
</evidence>
<dbReference type="SUPFAM" id="SSF50630">
    <property type="entry name" value="Acid proteases"/>
    <property type="match status" value="1"/>
</dbReference>
<evidence type="ECO:0000313" key="3">
    <source>
        <dbReference type="Proteomes" id="UP000266723"/>
    </source>
</evidence>